<proteinExistence type="predicted"/>
<dbReference type="Proteomes" id="UP000252004">
    <property type="component" value="Chromosome"/>
</dbReference>
<evidence type="ECO:0000256" key="2">
    <source>
        <dbReference type="ARBA" id="ARBA00022475"/>
    </source>
</evidence>
<feature type="domain" description="RDD" evidence="8">
    <location>
        <begin position="74"/>
        <end position="200"/>
    </location>
</feature>
<dbReference type="GO" id="GO:0005886">
    <property type="term" value="C:plasma membrane"/>
    <property type="evidence" value="ECO:0007669"/>
    <property type="project" value="UniProtKB-SubCell"/>
</dbReference>
<dbReference type="OrthoDB" id="9793824at2"/>
<sequence>MSFGDPNNPYGQPPQGQPGYPQQAPQGVPPQYGYPQQPAPGTPPQYGYPQQPAAAPYGGYPAPGMPGAGMPELAHWGLRVGGYLLDMLIIVGPMYALGFIDLATASDAATAEPGIFFTIGILYALGMAIFQLYKEGATGQSIGKKVVGISVLREANGTPLGFGMAFVRKLAHVLDGLPCYIGWLWPLWDDKKQTFADKVCSTVVVRVPKV</sequence>
<dbReference type="SUPFAM" id="SSF81995">
    <property type="entry name" value="beta-sandwich domain of Sec23/24"/>
    <property type="match status" value="1"/>
</dbReference>
<accession>A0A344U2J4</accession>
<feature type="transmembrane region" description="Helical" evidence="7">
    <location>
        <begin position="83"/>
        <end position="103"/>
    </location>
</feature>
<evidence type="ECO:0000256" key="6">
    <source>
        <dbReference type="SAM" id="MobiDB-lite"/>
    </source>
</evidence>
<evidence type="ECO:0000256" key="1">
    <source>
        <dbReference type="ARBA" id="ARBA00004651"/>
    </source>
</evidence>
<organism evidence="9 10">
    <name type="scientific">Streptomyces globosus</name>
    <dbReference type="NCBI Taxonomy" id="68209"/>
    <lineage>
        <taxon>Bacteria</taxon>
        <taxon>Bacillati</taxon>
        <taxon>Actinomycetota</taxon>
        <taxon>Actinomycetes</taxon>
        <taxon>Kitasatosporales</taxon>
        <taxon>Streptomycetaceae</taxon>
        <taxon>Streptomyces</taxon>
    </lineage>
</organism>
<evidence type="ECO:0000256" key="5">
    <source>
        <dbReference type="ARBA" id="ARBA00023136"/>
    </source>
</evidence>
<name>A0A344U2J4_9ACTN</name>
<feature type="compositionally biased region" description="Low complexity" evidence="6">
    <location>
        <begin position="17"/>
        <end position="36"/>
    </location>
</feature>
<dbReference type="AlphaFoldDB" id="A0A344U2J4"/>
<keyword evidence="4 7" id="KW-1133">Transmembrane helix</keyword>
<feature type="region of interest" description="Disordered" evidence="6">
    <location>
        <begin position="1"/>
        <end position="52"/>
    </location>
</feature>
<evidence type="ECO:0000313" key="10">
    <source>
        <dbReference type="Proteomes" id="UP000252004"/>
    </source>
</evidence>
<evidence type="ECO:0000256" key="3">
    <source>
        <dbReference type="ARBA" id="ARBA00022692"/>
    </source>
</evidence>
<dbReference type="PANTHER" id="PTHR36115:SF6">
    <property type="entry name" value="PROLINE-RICH ANTIGEN HOMOLOG"/>
    <property type="match status" value="1"/>
</dbReference>
<evidence type="ECO:0000313" key="9">
    <source>
        <dbReference type="EMBL" id="AXE25115.1"/>
    </source>
</evidence>
<dbReference type="InterPro" id="IPR010432">
    <property type="entry name" value="RDD"/>
</dbReference>
<dbReference type="EMBL" id="CP030862">
    <property type="protein sequence ID" value="AXE25115.1"/>
    <property type="molecule type" value="Genomic_DNA"/>
</dbReference>
<dbReference type="PANTHER" id="PTHR36115">
    <property type="entry name" value="PROLINE-RICH ANTIGEN HOMOLOG-RELATED"/>
    <property type="match status" value="1"/>
</dbReference>
<keyword evidence="2" id="KW-1003">Cell membrane</keyword>
<dbReference type="InterPro" id="IPR051791">
    <property type="entry name" value="Pra-immunoreactive"/>
</dbReference>
<comment type="subcellular location">
    <subcellularLocation>
        <location evidence="1">Cell membrane</location>
        <topology evidence="1">Multi-pass membrane protein</topology>
    </subcellularLocation>
</comment>
<keyword evidence="3 7" id="KW-0812">Transmembrane</keyword>
<protein>
    <submittedName>
        <fullName evidence="9">RDD family protein</fullName>
    </submittedName>
</protein>
<dbReference type="Pfam" id="PF06271">
    <property type="entry name" value="RDD"/>
    <property type="match status" value="1"/>
</dbReference>
<keyword evidence="10" id="KW-1185">Reference proteome</keyword>
<keyword evidence="5 7" id="KW-0472">Membrane</keyword>
<evidence type="ECO:0000259" key="8">
    <source>
        <dbReference type="Pfam" id="PF06271"/>
    </source>
</evidence>
<dbReference type="RefSeq" id="WP_114056301.1">
    <property type="nucleotide sequence ID" value="NZ_CP030862.1"/>
</dbReference>
<reference evidence="9 10" key="1">
    <citation type="submission" date="2018-01" db="EMBL/GenBank/DDBJ databases">
        <title>Draft genome Sequence of streptomyces globosus LZH-48.</title>
        <authorList>
            <person name="Ran K."/>
            <person name="Li Z."/>
            <person name="Wei S."/>
            <person name="Dong R."/>
        </authorList>
    </citation>
    <scope>NUCLEOTIDE SEQUENCE [LARGE SCALE GENOMIC DNA]</scope>
    <source>
        <strain evidence="9 10">LZH-48</strain>
    </source>
</reference>
<gene>
    <name evidence="9" type="ORF">C0216_18155</name>
</gene>
<evidence type="ECO:0000256" key="4">
    <source>
        <dbReference type="ARBA" id="ARBA00022989"/>
    </source>
</evidence>
<evidence type="ECO:0000256" key="7">
    <source>
        <dbReference type="SAM" id="Phobius"/>
    </source>
</evidence>
<dbReference type="KEGG" id="sgz:C0216_18155"/>
<feature type="transmembrane region" description="Helical" evidence="7">
    <location>
        <begin position="115"/>
        <end position="133"/>
    </location>
</feature>